<feature type="domain" description="LamG-like jellyroll fold" evidence="3">
    <location>
        <begin position="72"/>
        <end position="211"/>
    </location>
</feature>
<evidence type="ECO:0000313" key="5">
    <source>
        <dbReference type="Proteomes" id="UP000222310"/>
    </source>
</evidence>
<keyword evidence="2" id="KW-1015">Disulfide bond</keyword>
<organism evidence="4 5">
    <name type="scientific">Nostoc linckia z8</name>
    <dbReference type="NCBI Taxonomy" id="1628746"/>
    <lineage>
        <taxon>Bacteria</taxon>
        <taxon>Bacillati</taxon>
        <taxon>Cyanobacteriota</taxon>
        <taxon>Cyanophyceae</taxon>
        <taxon>Nostocales</taxon>
        <taxon>Nostocaceae</taxon>
        <taxon>Nostoc</taxon>
    </lineage>
</organism>
<dbReference type="Gene3D" id="2.60.120.200">
    <property type="match status" value="1"/>
</dbReference>
<dbReference type="PANTHER" id="PTHR46130:SF3">
    <property type="entry name" value="CHROMOSOME UNDETERMINED SCAFFOLD_33, WHOLE GENOME SHOTGUN SEQUENCE"/>
    <property type="match status" value="1"/>
</dbReference>
<dbReference type="InterPro" id="IPR043543">
    <property type="entry name" value="PAPPA/PAPPA2"/>
</dbReference>
<dbReference type="SMART" id="SM00560">
    <property type="entry name" value="LamGL"/>
    <property type="match status" value="1"/>
</dbReference>
<dbReference type="InterPro" id="IPR013320">
    <property type="entry name" value="ConA-like_dom_sf"/>
</dbReference>
<dbReference type="AlphaFoldDB" id="A0A9Q6ELN8"/>
<dbReference type="SUPFAM" id="SSF49899">
    <property type="entry name" value="Concanavalin A-like lectins/glucanases"/>
    <property type="match status" value="1"/>
</dbReference>
<evidence type="ECO:0000259" key="3">
    <source>
        <dbReference type="SMART" id="SM00560"/>
    </source>
</evidence>
<gene>
    <name evidence="4" type="ORF">VF08_11200</name>
</gene>
<accession>A0A9Q6ELN8</accession>
<reference evidence="4 5" key="1">
    <citation type="submission" date="2015-02" db="EMBL/GenBank/DDBJ databases">
        <title>Nostoc linckia genome annotation.</title>
        <authorList>
            <person name="Zhou Z."/>
        </authorList>
    </citation>
    <scope>NUCLEOTIDE SEQUENCE [LARGE SCALE GENOMIC DNA]</scope>
    <source>
        <strain evidence="5">z8</strain>
    </source>
</reference>
<dbReference type="InterPro" id="IPR006558">
    <property type="entry name" value="LamG-like"/>
</dbReference>
<sequence length="347" mass="39465">MGWASRPPSPQGRQDARPTKVNYIFFIYKSLIQKISSFDMNKQPESLQSVLVFDGQDDSINLGKKPEFKIEKAITLEAWVYCQNQRRRTGIISNIFDTSDKESGYGLLLDGKSGVFFALKTTSQKIHYLSSKADSLKLNQWHHLAGTYDGKQIKVYIDGVEKATKSIANSAINYEPENDLFIGTYKDNNETYPFQGKIAEVRIWKVARTQQQIQNNLYQRLAGNEPGLIGYWALNEGSKNVAYDGTANANHGNINGANWEQSQVPFTNSQSQELVVAKTLTTEKETTLEIKPVEQKLTQNPEKAKEIEKHLLATGLEDYGFWWQEMLKAQAQKTEPDKPFRRGRIWA</sequence>
<dbReference type="GO" id="GO:0004222">
    <property type="term" value="F:metalloendopeptidase activity"/>
    <property type="evidence" value="ECO:0007669"/>
    <property type="project" value="TreeGrafter"/>
</dbReference>
<name>A0A9Q6ELN8_NOSLI</name>
<evidence type="ECO:0000313" key="4">
    <source>
        <dbReference type="EMBL" id="PHK04521.1"/>
    </source>
</evidence>
<comment type="caution">
    <text evidence="4">The sequence shown here is derived from an EMBL/GenBank/DDBJ whole genome shotgun (WGS) entry which is preliminary data.</text>
</comment>
<dbReference type="GO" id="GO:0006508">
    <property type="term" value="P:proteolysis"/>
    <property type="evidence" value="ECO:0007669"/>
    <property type="project" value="TreeGrafter"/>
</dbReference>
<dbReference type="EMBL" id="LAHD01000025">
    <property type="protein sequence ID" value="PHK04521.1"/>
    <property type="molecule type" value="Genomic_DNA"/>
</dbReference>
<evidence type="ECO:0000256" key="1">
    <source>
        <dbReference type="ARBA" id="ARBA00022729"/>
    </source>
</evidence>
<dbReference type="Pfam" id="PF13385">
    <property type="entry name" value="Laminin_G_3"/>
    <property type="match status" value="1"/>
</dbReference>
<dbReference type="InterPro" id="IPR031035">
    <property type="entry name" value="PatC_TenC_TruC"/>
</dbReference>
<dbReference type="GO" id="GO:0005615">
    <property type="term" value="C:extracellular space"/>
    <property type="evidence" value="ECO:0007669"/>
    <property type="project" value="TreeGrafter"/>
</dbReference>
<dbReference type="Proteomes" id="UP000222310">
    <property type="component" value="Unassembled WGS sequence"/>
</dbReference>
<evidence type="ECO:0000256" key="2">
    <source>
        <dbReference type="ARBA" id="ARBA00023157"/>
    </source>
</evidence>
<dbReference type="PANTHER" id="PTHR46130">
    <property type="entry name" value="LAMGL DOMAIN-CONTAINING PROTEIN"/>
    <property type="match status" value="1"/>
</dbReference>
<dbReference type="NCBIfam" id="TIGR04447">
    <property type="entry name" value="PatC_TenC_TruC"/>
    <property type="match status" value="1"/>
</dbReference>
<dbReference type="GO" id="GO:0007166">
    <property type="term" value="P:cell surface receptor signaling pathway"/>
    <property type="evidence" value="ECO:0007669"/>
    <property type="project" value="TreeGrafter"/>
</dbReference>
<proteinExistence type="predicted"/>
<keyword evidence="1" id="KW-0732">Signal</keyword>
<protein>
    <recommendedName>
        <fullName evidence="3">LamG-like jellyroll fold domain-containing protein</fullName>
    </recommendedName>
</protein>